<dbReference type="AlphaFoldDB" id="A0A8X6TMQ7"/>
<feature type="region of interest" description="Disordered" evidence="1">
    <location>
        <begin position="45"/>
        <end position="76"/>
    </location>
</feature>
<evidence type="ECO:0000313" key="3">
    <source>
        <dbReference type="EMBL" id="GFT27284.1"/>
    </source>
</evidence>
<feature type="chain" id="PRO_5036454755" evidence="2">
    <location>
        <begin position="22"/>
        <end position="106"/>
    </location>
</feature>
<evidence type="ECO:0000256" key="2">
    <source>
        <dbReference type="SAM" id="SignalP"/>
    </source>
</evidence>
<sequence length="106" mass="11820">MQYTFSIYLLIILNSFHCCNSTFTEISLRHTNGESYQSNKLLTSVRPFQNSPDPAKLISSDTPGPESGNEFHHSNSMPYPYEHPGWCRKSGIAGPGTPQPDTLRSS</sequence>
<evidence type="ECO:0000256" key="1">
    <source>
        <dbReference type="SAM" id="MobiDB-lite"/>
    </source>
</evidence>
<protein>
    <submittedName>
        <fullName evidence="3">Uncharacterized protein</fullName>
    </submittedName>
</protein>
<feature type="signal peptide" evidence="2">
    <location>
        <begin position="1"/>
        <end position="21"/>
    </location>
</feature>
<gene>
    <name evidence="3" type="ORF">NPIL_311851</name>
</gene>
<dbReference type="Proteomes" id="UP000887013">
    <property type="component" value="Unassembled WGS sequence"/>
</dbReference>
<organism evidence="3 4">
    <name type="scientific">Nephila pilipes</name>
    <name type="common">Giant wood spider</name>
    <name type="synonym">Nephila maculata</name>
    <dbReference type="NCBI Taxonomy" id="299642"/>
    <lineage>
        <taxon>Eukaryota</taxon>
        <taxon>Metazoa</taxon>
        <taxon>Ecdysozoa</taxon>
        <taxon>Arthropoda</taxon>
        <taxon>Chelicerata</taxon>
        <taxon>Arachnida</taxon>
        <taxon>Araneae</taxon>
        <taxon>Araneomorphae</taxon>
        <taxon>Entelegynae</taxon>
        <taxon>Araneoidea</taxon>
        <taxon>Nephilidae</taxon>
        <taxon>Nephila</taxon>
    </lineage>
</organism>
<keyword evidence="2" id="KW-0732">Signal</keyword>
<dbReference type="EMBL" id="BMAW01060662">
    <property type="protein sequence ID" value="GFT27284.1"/>
    <property type="molecule type" value="Genomic_DNA"/>
</dbReference>
<accession>A0A8X6TMQ7</accession>
<proteinExistence type="predicted"/>
<reference evidence="3" key="1">
    <citation type="submission" date="2020-08" db="EMBL/GenBank/DDBJ databases">
        <title>Multicomponent nature underlies the extraordinary mechanical properties of spider dragline silk.</title>
        <authorList>
            <person name="Kono N."/>
            <person name="Nakamura H."/>
            <person name="Mori M."/>
            <person name="Yoshida Y."/>
            <person name="Ohtoshi R."/>
            <person name="Malay A.D."/>
            <person name="Moran D.A.P."/>
            <person name="Tomita M."/>
            <person name="Numata K."/>
            <person name="Arakawa K."/>
        </authorList>
    </citation>
    <scope>NUCLEOTIDE SEQUENCE</scope>
</reference>
<comment type="caution">
    <text evidence="3">The sequence shown here is derived from an EMBL/GenBank/DDBJ whole genome shotgun (WGS) entry which is preliminary data.</text>
</comment>
<evidence type="ECO:0000313" key="4">
    <source>
        <dbReference type="Proteomes" id="UP000887013"/>
    </source>
</evidence>
<name>A0A8X6TMQ7_NEPPI</name>
<keyword evidence="4" id="KW-1185">Reference proteome</keyword>